<dbReference type="Proteomes" id="UP000236928">
    <property type="component" value="Unassembled WGS sequence"/>
</dbReference>
<feature type="region of interest" description="Disordered" evidence="1">
    <location>
        <begin position="1"/>
        <end position="21"/>
    </location>
</feature>
<dbReference type="AlphaFoldDB" id="A0A2P4YX18"/>
<protein>
    <submittedName>
        <fullName evidence="2">Uncharacterized protein</fullName>
    </submittedName>
</protein>
<sequence length="242" mass="27407">MQNLEQEIVDRPSNNNTNNSEEIEIDAENIISVIPRSIVDGSKLILRLKKDEKLSYESPTRILFSNRQLKLERSIWWLTDVILTEPSLIVLDSCSSGMKFFPVPMKKFGTLYSREGVGHVITGDIIRSRICSRSIPYRNCNKFEHAPRNIGNLRDVNSSDNEDEDIDIVYLRGDESIIRYTLQPNEQIELGAGTVIAWTSGVSFNFKSFCFMKFVTSVVGDSSSISTVWIANSGSKMLYQHG</sequence>
<evidence type="ECO:0000313" key="2">
    <source>
        <dbReference type="EMBL" id="POM82360.1"/>
    </source>
</evidence>
<evidence type="ECO:0000313" key="3">
    <source>
        <dbReference type="Proteomes" id="UP000236928"/>
    </source>
</evidence>
<dbReference type="EMBL" id="JIBK01000003">
    <property type="protein sequence ID" value="POM82360.1"/>
    <property type="molecule type" value="Genomic_DNA"/>
</dbReference>
<reference evidence="2 3" key="1">
    <citation type="submission" date="2014-04" db="EMBL/GenBank/DDBJ databases">
        <title>Comparative Genomics of Cryptosporidium Species.</title>
        <authorList>
            <person name="Silva J.C."/>
            <person name="Su Q."/>
            <person name="Chalmers R."/>
            <person name="Chibucos M.C."/>
            <person name="Elwin K."/>
            <person name="Godinez A."/>
            <person name="Guo F."/>
            <person name="Huynh K."/>
            <person name="Orvis J."/>
            <person name="Ott S."/>
            <person name="Sadzewicz L."/>
            <person name="Sengamalay N."/>
            <person name="Shetty A."/>
            <person name="Sun M."/>
            <person name="Tallon L."/>
            <person name="Xiao L."/>
            <person name="Zhang H."/>
            <person name="Fraser C.M."/>
            <person name="Zhu G."/>
            <person name="Kissinger J."/>
            <person name="Widmer G."/>
        </authorList>
    </citation>
    <scope>NUCLEOTIDE SEQUENCE [LARGE SCALE GENOMIC DNA]</scope>
    <source>
        <strain evidence="2 3">UKMEL1</strain>
    </source>
</reference>
<comment type="caution">
    <text evidence="2">The sequence shown here is derived from an EMBL/GenBank/DDBJ whole genome shotgun (WGS) entry which is preliminary data.</text>
</comment>
<name>A0A2P4YX18_9CRYT</name>
<proteinExistence type="predicted"/>
<gene>
    <name evidence="2" type="ORF">CmeUKMEL1_02005</name>
</gene>
<dbReference type="VEuPathDB" id="CryptoDB:CmeUKMEL1_02005"/>
<accession>A0A2P4YX18</accession>
<keyword evidence="3" id="KW-1185">Reference proteome</keyword>
<evidence type="ECO:0000256" key="1">
    <source>
        <dbReference type="SAM" id="MobiDB-lite"/>
    </source>
</evidence>
<dbReference type="OrthoDB" id="336104at2759"/>
<organism evidence="2 3">
    <name type="scientific">Cryptosporidium meleagridis</name>
    <dbReference type="NCBI Taxonomy" id="93969"/>
    <lineage>
        <taxon>Eukaryota</taxon>
        <taxon>Sar</taxon>
        <taxon>Alveolata</taxon>
        <taxon>Apicomplexa</taxon>
        <taxon>Conoidasida</taxon>
        <taxon>Coccidia</taxon>
        <taxon>Eucoccidiorida</taxon>
        <taxon>Eimeriorina</taxon>
        <taxon>Cryptosporidiidae</taxon>
        <taxon>Cryptosporidium</taxon>
    </lineage>
</organism>